<keyword evidence="10" id="KW-0460">Magnesium</keyword>
<accession>A0A385TXN1</accession>
<keyword evidence="12" id="KW-1185">Reference proteome</keyword>
<dbReference type="PANTHER" id="PTHR42891">
    <property type="entry name" value="D-GLYCERO-BETA-D-MANNO-HEPTOSE-1,7-BISPHOSPHATE 7-PHOSPHATASE"/>
    <property type="match status" value="1"/>
</dbReference>
<sequence>MVRQAVFIDRDGTLGGTDRVVLPGKFELYPKVKDSIQSLRAAGMLICSFTNQPGIARGEATMGEFESELSAFGFDKIYLCAHEHGAGCQCRKPSAGMLLKAAEDNNLDLAKCYVIGDRWTDMVAANEAGCKKALVMTGAGAKELEKYNNHEYFGKWKDAYPDFIATDLNEAVTWILGGGEVR</sequence>
<feature type="active site" description="Nucleophile" evidence="8">
    <location>
        <position position="11"/>
    </location>
</feature>
<dbReference type="PANTHER" id="PTHR42891:SF1">
    <property type="entry name" value="D-GLYCERO-BETA-D-MANNO-HEPTOSE-1,7-BISPHOSPHATE 7-PHOSPHATASE"/>
    <property type="match status" value="1"/>
</dbReference>
<feature type="binding site" evidence="10">
    <location>
        <position position="9"/>
    </location>
    <ligand>
        <name>Mg(2+)</name>
        <dbReference type="ChEBI" id="CHEBI:18420"/>
    </ligand>
</feature>
<feature type="binding site" evidence="10">
    <location>
        <position position="117"/>
    </location>
    <ligand>
        <name>Mg(2+)</name>
        <dbReference type="ChEBI" id="CHEBI:18420"/>
    </ligand>
</feature>
<dbReference type="GO" id="GO:0005975">
    <property type="term" value="P:carbohydrate metabolic process"/>
    <property type="evidence" value="ECO:0007669"/>
    <property type="project" value="InterPro"/>
</dbReference>
<dbReference type="EC" id="3.1.3.-" evidence="7"/>
<evidence type="ECO:0000256" key="10">
    <source>
        <dbReference type="PIRSR" id="PIRSR004682-4"/>
    </source>
</evidence>
<dbReference type="InterPro" id="IPR023214">
    <property type="entry name" value="HAD_sf"/>
</dbReference>
<dbReference type="Proteomes" id="UP000266552">
    <property type="component" value="Chromosome"/>
</dbReference>
<dbReference type="AlphaFoldDB" id="A0A385TXN1"/>
<feature type="site" description="Stabilizes the phosphoryl group" evidence="9">
    <location>
        <position position="50"/>
    </location>
</feature>
<dbReference type="Pfam" id="PF13242">
    <property type="entry name" value="Hydrolase_like"/>
    <property type="match status" value="1"/>
</dbReference>
<evidence type="ECO:0000256" key="9">
    <source>
        <dbReference type="PIRSR" id="PIRSR004682-3"/>
    </source>
</evidence>
<feature type="binding site" evidence="10">
    <location>
        <position position="88"/>
    </location>
    <ligand>
        <name>Zn(2+)</name>
        <dbReference type="ChEBI" id="CHEBI:29105"/>
    </ligand>
</feature>
<evidence type="ECO:0000313" key="11">
    <source>
        <dbReference type="EMBL" id="AYB47748.1"/>
    </source>
</evidence>
<gene>
    <name evidence="11" type="ORF">D5F53_07610</name>
</gene>
<evidence type="ECO:0000256" key="1">
    <source>
        <dbReference type="ARBA" id="ARBA00004496"/>
    </source>
</evidence>
<dbReference type="NCBIfam" id="TIGR01662">
    <property type="entry name" value="HAD-SF-IIIA"/>
    <property type="match status" value="1"/>
</dbReference>
<feature type="active site" description="Nucleophile" evidence="8">
    <location>
        <position position="9"/>
    </location>
</feature>
<dbReference type="GO" id="GO:0046872">
    <property type="term" value="F:metal ion binding"/>
    <property type="evidence" value="ECO:0007669"/>
    <property type="project" value="UniProtKB-KW"/>
</dbReference>
<dbReference type="RefSeq" id="WP_119851131.1">
    <property type="nucleotide sequence ID" value="NZ_CP032412.1"/>
</dbReference>
<feature type="binding site" evidence="10">
    <location>
        <position position="90"/>
    </location>
    <ligand>
        <name>Zn(2+)</name>
        <dbReference type="ChEBI" id="CHEBI:29105"/>
    </ligand>
</feature>
<evidence type="ECO:0000256" key="5">
    <source>
        <dbReference type="ARBA" id="ARBA00023277"/>
    </source>
</evidence>
<keyword evidence="3 10" id="KW-0479">Metal-binding</keyword>
<comment type="cofactor">
    <cofactor evidence="10">
        <name>Zn(2+)</name>
        <dbReference type="ChEBI" id="CHEBI:29105"/>
    </cofactor>
</comment>
<dbReference type="InterPro" id="IPR036412">
    <property type="entry name" value="HAD-like_sf"/>
</dbReference>
<dbReference type="GO" id="GO:0005737">
    <property type="term" value="C:cytoplasm"/>
    <property type="evidence" value="ECO:0007669"/>
    <property type="project" value="UniProtKB-SubCell"/>
</dbReference>
<dbReference type="InterPro" id="IPR006549">
    <property type="entry name" value="HAD-SF_hydro_IIIA"/>
</dbReference>
<keyword evidence="4 7" id="KW-0378">Hydrolase</keyword>
<comment type="subcellular location">
    <subcellularLocation>
        <location evidence="1 7">Cytoplasm</location>
    </subcellularLocation>
</comment>
<feature type="binding site" evidence="10">
    <location>
        <position position="82"/>
    </location>
    <ligand>
        <name>Zn(2+)</name>
        <dbReference type="ChEBI" id="CHEBI:29105"/>
    </ligand>
</feature>
<keyword evidence="5 7" id="KW-0119">Carbohydrate metabolism</keyword>
<evidence type="ECO:0000256" key="3">
    <source>
        <dbReference type="ARBA" id="ARBA00022723"/>
    </source>
</evidence>
<evidence type="ECO:0000256" key="6">
    <source>
        <dbReference type="ARBA" id="ARBA00031828"/>
    </source>
</evidence>
<keyword evidence="2 7" id="KW-0963">Cytoplasm</keyword>
<dbReference type="InterPro" id="IPR006543">
    <property type="entry name" value="Histidinol-phos"/>
</dbReference>
<dbReference type="InterPro" id="IPR004446">
    <property type="entry name" value="Heptose_bisP_phosphatase"/>
</dbReference>
<dbReference type="NCBIfam" id="TIGR01656">
    <property type="entry name" value="Histidinol-ppas"/>
    <property type="match status" value="1"/>
</dbReference>
<dbReference type="EMBL" id="CP032412">
    <property type="protein sequence ID" value="AYB47748.1"/>
    <property type="molecule type" value="Genomic_DNA"/>
</dbReference>
<reference evidence="11 12" key="1">
    <citation type="submission" date="2018-09" db="EMBL/GenBank/DDBJ databases">
        <title>Genome Sequence of Paenibacillus lautus Strain E7593-69, Azo Dye-Degrading Bacteria, Isolated from Commercial Tattoo Inks.</title>
        <authorList>
            <person name="Nho S.W."/>
            <person name="Kim S.-J."/>
            <person name="Kweon O."/>
            <person name="Cerniglia C.E."/>
        </authorList>
    </citation>
    <scope>NUCLEOTIDE SEQUENCE [LARGE SCALE GENOMIC DNA]</scope>
    <source>
        <strain evidence="11 12">E7593-69</strain>
    </source>
</reference>
<evidence type="ECO:0000256" key="8">
    <source>
        <dbReference type="PIRSR" id="PIRSR004682-1"/>
    </source>
</evidence>
<dbReference type="NCBIfam" id="NF005264">
    <property type="entry name" value="PRK06769.1"/>
    <property type="match status" value="1"/>
</dbReference>
<comment type="cofactor">
    <cofactor evidence="10">
        <name>Mg(2+)</name>
        <dbReference type="ChEBI" id="CHEBI:18420"/>
    </cofactor>
</comment>
<evidence type="ECO:0000256" key="2">
    <source>
        <dbReference type="ARBA" id="ARBA00022490"/>
    </source>
</evidence>
<protein>
    <recommendedName>
        <fullName evidence="6 7">D,D-heptose 1,7-bisphosphate phosphatase</fullName>
        <ecNumber evidence="7">3.1.3.-</ecNumber>
    </recommendedName>
</protein>
<dbReference type="GO" id="GO:0016791">
    <property type="term" value="F:phosphatase activity"/>
    <property type="evidence" value="ECO:0007669"/>
    <property type="project" value="InterPro"/>
</dbReference>
<feature type="site" description="Contributes to substrate recognition" evidence="9">
    <location>
        <position position="91"/>
    </location>
</feature>
<dbReference type="PIRSF" id="PIRSF004682">
    <property type="entry name" value="GmhB"/>
    <property type="match status" value="1"/>
</dbReference>
<proteinExistence type="inferred from homology"/>
<keyword evidence="10" id="KW-0862">Zinc</keyword>
<organism evidence="11 12">
    <name type="scientific">Paenibacillus lautus</name>
    <name type="common">Bacillus lautus</name>
    <dbReference type="NCBI Taxonomy" id="1401"/>
    <lineage>
        <taxon>Bacteria</taxon>
        <taxon>Bacillati</taxon>
        <taxon>Bacillota</taxon>
        <taxon>Bacilli</taxon>
        <taxon>Bacillales</taxon>
        <taxon>Paenibacillaceae</taxon>
        <taxon>Paenibacillus</taxon>
    </lineage>
</organism>
<dbReference type="Gene3D" id="3.40.50.1000">
    <property type="entry name" value="HAD superfamily/HAD-like"/>
    <property type="match status" value="1"/>
</dbReference>
<dbReference type="KEGG" id="plw:D5F53_07610"/>
<comment type="similarity">
    <text evidence="7">Belongs to the gmhB family.</text>
</comment>
<dbReference type="SUPFAM" id="SSF56784">
    <property type="entry name" value="HAD-like"/>
    <property type="match status" value="1"/>
</dbReference>
<evidence type="ECO:0000256" key="7">
    <source>
        <dbReference type="PIRNR" id="PIRNR004682"/>
    </source>
</evidence>
<feature type="site" description="Stabilizes the phosphoryl group" evidence="9">
    <location>
        <position position="92"/>
    </location>
</feature>
<feature type="binding site" evidence="10">
    <location>
        <position position="80"/>
    </location>
    <ligand>
        <name>Zn(2+)</name>
        <dbReference type="ChEBI" id="CHEBI:29105"/>
    </ligand>
</feature>
<evidence type="ECO:0000313" key="12">
    <source>
        <dbReference type="Proteomes" id="UP000266552"/>
    </source>
</evidence>
<name>A0A385TXN1_PAELA</name>
<feature type="binding site" evidence="10">
    <location>
        <position position="11"/>
    </location>
    <ligand>
        <name>Mg(2+)</name>
        <dbReference type="ChEBI" id="CHEBI:18420"/>
    </ligand>
</feature>
<evidence type="ECO:0000256" key="4">
    <source>
        <dbReference type="ARBA" id="ARBA00022801"/>
    </source>
</evidence>